<name>A0AC60PPZ7_IXOPE</name>
<comment type="caution">
    <text evidence="1">The sequence shown here is derived from an EMBL/GenBank/DDBJ whole genome shotgun (WGS) entry which is preliminary data.</text>
</comment>
<reference evidence="1 2" key="1">
    <citation type="journal article" date="2020" name="Cell">
        <title>Large-Scale Comparative Analyses of Tick Genomes Elucidate Their Genetic Diversity and Vector Capacities.</title>
        <authorList>
            <consortium name="Tick Genome and Microbiome Consortium (TIGMIC)"/>
            <person name="Jia N."/>
            <person name="Wang J."/>
            <person name="Shi W."/>
            <person name="Du L."/>
            <person name="Sun Y."/>
            <person name="Zhan W."/>
            <person name="Jiang J.F."/>
            <person name="Wang Q."/>
            <person name="Zhang B."/>
            <person name="Ji P."/>
            <person name="Bell-Sakyi L."/>
            <person name="Cui X.M."/>
            <person name="Yuan T.T."/>
            <person name="Jiang B.G."/>
            <person name="Yang W.F."/>
            <person name="Lam T.T."/>
            <person name="Chang Q.C."/>
            <person name="Ding S.J."/>
            <person name="Wang X.J."/>
            <person name="Zhu J.G."/>
            <person name="Ruan X.D."/>
            <person name="Zhao L."/>
            <person name="Wei J.T."/>
            <person name="Ye R.Z."/>
            <person name="Que T.C."/>
            <person name="Du C.H."/>
            <person name="Zhou Y.H."/>
            <person name="Cheng J.X."/>
            <person name="Dai P.F."/>
            <person name="Guo W.B."/>
            <person name="Han X.H."/>
            <person name="Huang E.J."/>
            <person name="Li L.F."/>
            <person name="Wei W."/>
            <person name="Gao Y.C."/>
            <person name="Liu J.Z."/>
            <person name="Shao H.Z."/>
            <person name="Wang X."/>
            <person name="Wang C.C."/>
            <person name="Yang T.C."/>
            <person name="Huo Q.B."/>
            <person name="Li W."/>
            <person name="Chen H.Y."/>
            <person name="Chen S.E."/>
            <person name="Zhou L.G."/>
            <person name="Ni X.B."/>
            <person name="Tian J.H."/>
            <person name="Sheng Y."/>
            <person name="Liu T."/>
            <person name="Pan Y.S."/>
            <person name="Xia L.Y."/>
            <person name="Li J."/>
            <person name="Zhao F."/>
            <person name="Cao W.C."/>
        </authorList>
    </citation>
    <scope>NUCLEOTIDE SEQUENCE [LARGE SCALE GENOMIC DNA]</scope>
    <source>
        <strain evidence="1">Iper-2018</strain>
    </source>
</reference>
<evidence type="ECO:0000313" key="1">
    <source>
        <dbReference type="EMBL" id="KAG0422636.1"/>
    </source>
</evidence>
<sequence length="255" mass="27529">MKESIVTLMKRHAKSLSHETWSDFNKNVNEIGDALTLVSMEVAHLQGKVDQLQEQQVRGVPGTYASALAAAGALAGPSVAPTGGAVLPQVDPEPVQDSRETLLVYGKPEVNTWAALTTRFDQVTCNIQNVSVKNIAANGVSVQASNRVGAPVFAALRSRSLSPFRLTPHEPVERSRLRLLQEIRSLTGSKRRTTLWHRSCSGSTECARDILDGKAAAEVEDPETFLKEWESIMAGSVPPPIPEKLSVIGAALDPF</sequence>
<protein>
    <submittedName>
        <fullName evidence="1">Uncharacterized protein</fullName>
    </submittedName>
</protein>
<keyword evidence="2" id="KW-1185">Reference proteome</keyword>
<accession>A0AC60PPZ7</accession>
<dbReference type="EMBL" id="JABSTQ010010200">
    <property type="protein sequence ID" value="KAG0422636.1"/>
    <property type="molecule type" value="Genomic_DNA"/>
</dbReference>
<evidence type="ECO:0000313" key="2">
    <source>
        <dbReference type="Proteomes" id="UP000805193"/>
    </source>
</evidence>
<gene>
    <name evidence="1" type="ORF">HPB47_001559</name>
</gene>
<dbReference type="Proteomes" id="UP000805193">
    <property type="component" value="Unassembled WGS sequence"/>
</dbReference>
<proteinExistence type="predicted"/>
<organism evidence="1 2">
    <name type="scientific">Ixodes persulcatus</name>
    <name type="common">Taiga tick</name>
    <dbReference type="NCBI Taxonomy" id="34615"/>
    <lineage>
        <taxon>Eukaryota</taxon>
        <taxon>Metazoa</taxon>
        <taxon>Ecdysozoa</taxon>
        <taxon>Arthropoda</taxon>
        <taxon>Chelicerata</taxon>
        <taxon>Arachnida</taxon>
        <taxon>Acari</taxon>
        <taxon>Parasitiformes</taxon>
        <taxon>Ixodida</taxon>
        <taxon>Ixodoidea</taxon>
        <taxon>Ixodidae</taxon>
        <taxon>Ixodinae</taxon>
        <taxon>Ixodes</taxon>
    </lineage>
</organism>